<evidence type="ECO:0000256" key="1">
    <source>
        <dbReference type="SAM" id="MobiDB-lite"/>
    </source>
</evidence>
<gene>
    <name evidence="2" type="ORF">A1O9_00935</name>
</gene>
<feature type="region of interest" description="Disordered" evidence="1">
    <location>
        <begin position="177"/>
        <end position="210"/>
    </location>
</feature>
<feature type="compositionally biased region" description="Low complexity" evidence="1">
    <location>
        <begin position="191"/>
        <end position="205"/>
    </location>
</feature>
<dbReference type="RefSeq" id="XP_013265550.1">
    <property type="nucleotide sequence ID" value="XM_013410096.1"/>
</dbReference>
<dbReference type="VEuPathDB" id="FungiDB:A1O9_00935"/>
<name>A0A072Q4X0_9EURO</name>
<feature type="compositionally biased region" description="Polar residues" evidence="1">
    <location>
        <begin position="343"/>
        <end position="355"/>
    </location>
</feature>
<dbReference type="AlphaFoldDB" id="A0A072Q4X0"/>
<feature type="region of interest" description="Disordered" evidence="1">
    <location>
        <begin position="461"/>
        <end position="491"/>
    </location>
</feature>
<comment type="caution">
    <text evidence="2">The sequence shown here is derived from an EMBL/GenBank/DDBJ whole genome shotgun (WGS) entry which is preliminary data.</text>
</comment>
<accession>A0A072Q4X0</accession>
<dbReference type="Proteomes" id="UP000027920">
    <property type="component" value="Unassembled WGS sequence"/>
</dbReference>
<sequence length="491" mass="55503">MTANLKRALHIMRKAPHVLHLAIVDYNVVEKYLAERFGEHDKIWLVPTICEAYKLDDIQKIDCPQSSRSASKRRGYTGRDEFLIWASLPCEPVGILDKRSIIKLTRAMNRITELSYDKGTYLADYLNDIHYRYRAVFSYKLIRAFEVHGYHLGRNNWCFQDFLAGVYRDRTFESSISTQSTPTDTVSEAGWSDWSQSTSSISDHQNSPEDSRISQFTFSTIQRQQNLTIEIPPLRESLVREYENAAPTSSSVSATDNTQDLIDRQIANEASRFGILVGPSRGPSPASRIDDEGPTISDVFLRQLNEVASRDLTPTETHTASPMGSEVLHCACISKPKQKLHRSQSINKVSPTTSGRKLGVSKANKEAPTSRLEKPPVVDVTRERHRPRRRRRRSTFQQTTKTTTTLLGLNHEELKTTTTTQEQKDTSIDADSDDSIIIIGTAKRRHQTVLSIRSRSMSEAAAVIKKPKDKLARPLVTKSRIPPSNKKTPIP</sequence>
<dbReference type="EMBL" id="AMGV01000001">
    <property type="protein sequence ID" value="KEF62960.1"/>
    <property type="molecule type" value="Genomic_DNA"/>
</dbReference>
<feature type="region of interest" description="Disordered" evidence="1">
    <location>
        <begin position="339"/>
        <end position="403"/>
    </location>
</feature>
<dbReference type="GeneID" id="25275884"/>
<evidence type="ECO:0000313" key="2">
    <source>
        <dbReference type="EMBL" id="KEF62960.1"/>
    </source>
</evidence>
<feature type="compositionally biased region" description="Basic residues" evidence="1">
    <location>
        <begin position="383"/>
        <end position="394"/>
    </location>
</feature>
<evidence type="ECO:0000313" key="3">
    <source>
        <dbReference type="Proteomes" id="UP000027920"/>
    </source>
</evidence>
<protein>
    <submittedName>
        <fullName evidence="2">Uncharacterized protein</fullName>
    </submittedName>
</protein>
<feature type="compositionally biased region" description="Basic and acidic residues" evidence="1">
    <location>
        <begin position="371"/>
        <end position="382"/>
    </location>
</feature>
<organism evidence="2 3">
    <name type="scientific">Exophiala aquamarina CBS 119918</name>
    <dbReference type="NCBI Taxonomy" id="1182545"/>
    <lineage>
        <taxon>Eukaryota</taxon>
        <taxon>Fungi</taxon>
        <taxon>Dikarya</taxon>
        <taxon>Ascomycota</taxon>
        <taxon>Pezizomycotina</taxon>
        <taxon>Eurotiomycetes</taxon>
        <taxon>Chaetothyriomycetidae</taxon>
        <taxon>Chaetothyriales</taxon>
        <taxon>Herpotrichiellaceae</taxon>
        <taxon>Exophiala</taxon>
    </lineage>
</organism>
<feature type="compositionally biased region" description="Polar residues" evidence="1">
    <location>
        <begin position="177"/>
        <end position="186"/>
    </location>
</feature>
<keyword evidence="3" id="KW-1185">Reference proteome</keyword>
<dbReference type="OrthoDB" id="4157530at2759"/>
<proteinExistence type="predicted"/>
<dbReference type="HOGENOM" id="CLU_555510_0_0_1"/>
<reference evidence="2 3" key="1">
    <citation type="submission" date="2013-03" db="EMBL/GenBank/DDBJ databases">
        <title>The Genome Sequence of Exophiala aquamarina CBS 119918.</title>
        <authorList>
            <consortium name="The Broad Institute Genomics Platform"/>
            <person name="Cuomo C."/>
            <person name="de Hoog S."/>
            <person name="Gorbushina A."/>
            <person name="Walker B."/>
            <person name="Young S.K."/>
            <person name="Zeng Q."/>
            <person name="Gargeya S."/>
            <person name="Fitzgerald M."/>
            <person name="Haas B."/>
            <person name="Abouelleil A."/>
            <person name="Allen A.W."/>
            <person name="Alvarado L."/>
            <person name="Arachchi H.M."/>
            <person name="Berlin A.M."/>
            <person name="Chapman S.B."/>
            <person name="Gainer-Dewar J."/>
            <person name="Goldberg J."/>
            <person name="Griggs A."/>
            <person name="Gujja S."/>
            <person name="Hansen M."/>
            <person name="Howarth C."/>
            <person name="Imamovic A."/>
            <person name="Ireland A."/>
            <person name="Larimer J."/>
            <person name="McCowan C."/>
            <person name="Murphy C."/>
            <person name="Pearson M."/>
            <person name="Poon T.W."/>
            <person name="Priest M."/>
            <person name="Roberts A."/>
            <person name="Saif S."/>
            <person name="Shea T."/>
            <person name="Sisk P."/>
            <person name="Sykes S."/>
            <person name="Wortman J."/>
            <person name="Nusbaum C."/>
            <person name="Birren B."/>
        </authorList>
    </citation>
    <scope>NUCLEOTIDE SEQUENCE [LARGE SCALE GENOMIC DNA]</scope>
    <source>
        <strain evidence="2 3">CBS 119918</strain>
    </source>
</reference>